<dbReference type="PANTHER" id="PTHR43476:SF5">
    <property type="entry name" value="FAD-DEPENDENT MONOOXYGENASE"/>
    <property type="match status" value="1"/>
</dbReference>
<dbReference type="EMBL" id="JACHJN010000005">
    <property type="protein sequence ID" value="MBB5957308.1"/>
    <property type="molecule type" value="Genomic_DNA"/>
</dbReference>
<dbReference type="SUPFAM" id="SSF51905">
    <property type="entry name" value="FAD/NAD(P)-binding domain"/>
    <property type="match status" value="1"/>
</dbReference>
<feature type="domain" description="FAD-binding" evidence="2">
    <location>
        <begin position="5"/>
        <end position="342"/>
    </location>
</feature>
<dbReference type="Gene3D" id="3.50.50.60">
    <property type="entry name" value="FAD/NAD(P)-binding domain"/>
    <property type="match status" value="1"/>
</dbReference>
<reference evidence="3 4" key="1">
    <citation type="submission" date="2020-08" db="EMBL/GenBank/DDBJ databases">
        <title>Genomic Encyclopedia of Type Strains, Phase III (KMG-III): the genomes of soil and plant-associated and newly described type strains.</title>
        <authorList>
            <person name="Whitman W."/>
        </authorList>
    </citation>
    <scope>NUCLEOTIDE SEQUENCE [LARGE SCALE GENOMIC DNA]</scope>
    <source>
        <strain evidence="3 4">CECT 8640</strain>
    </source>
</reference>
<dbReference type="PANTHER" id="PTHR43476">
    <property type="entry name" value="3-(3-HYDROXY-PHENYL)PROPIONATE/3-HYDROXYCINNAMIC ACID HYDROXYLASE"/>
    <property type="match status" value="1"/>
</dbReference>
<dbReference type="GO" id="GO:0016491">
    <property type="term" value="F:oxidoreductase activity"/>
    <property type="evidence" value="ECO:0007669"/>
    <property type="project" value="UniProtKB-KW"/>
</dbReference>
<organism evidence="3 4">
    <name type="scientific">Saccharothrix tamanrassetensis</name>
    <dbReference type="NCBI Taxonomy" id="1051531"/>
    <lineage>
        <taxon>Bacteria</taxon>
        <taxon>Bacillati</taxon>
        <taxon>Actinomycetota</taxon>
        <taxon>Actinomycetes</taxon>
        <taxon>Pseudonocardiales</taxon>
        <taxon>Pseudonocardiaceae</taxon>
        <taxon>Saccharothrix</taxon>
    </lineage>
</organism>
<keyword evidence="4" id="KW-1185">Reference proteome</keyword>
<dbReference type="InterPro" id="IPR050631">
    <property type="entry name" value="PheA/TfdB_FAD_monoxygenase"/>
</dbReference>
<dbReference type="GO" id="GO:0071949">
    <property type="term" value="F:FAD binding"/>
    <property type="evidence" value="ECO:0007669"/>
    <property type="project" value="InterPro"/>
</dbReference>
<gene>
    <name evidence="3" type="ORF">FHS29_003901</name>
</gene>
<evidence type="ECO:0000313" key="4">
    <source>
        <dbReference type="Proteomes" id="UP000547510"/>
    </source>
</evidence>
<dbReference type="InterPro" id="IPR036188">
    <property type="entry name" value="FAD/NAD-bd_sf"/>
</dbReference>
<dbReference type="RefSeq" id="WP_184692205.1">
    <property type="nucleotide sequence ID" value="NZ_JACHJN010000005.1"/>
</dbReference>
<dbReference type="AlphaFoldDB" id="A0A841CMD5"/>
<accession>A0A841CMD5</accession>
<dbReference type="InterPro" id="IPR002938">
    <property type="entry name" value="FAD-bd"/>
</dbReference>
<keyword evidence="1" id="KW-0560">Oxidoreductase</keyword>
<evidence type="ECO:0000313" key="3">
    <source>
        <dbReference type="EMBL" id="MBB5957308.1"/>
    </source>
</evidence>
<evidence type="ECO:0000256" key="1">
    <source>
        <dbReference type="ARBA" id="ARBA00023002"/>
    </source>
</evidence>
<dbReference type="Pfam" id="PF01494">
    <property type="entry name" value="FAD_binding_3"/>
    <property type="match status" value="1"/>
</dbReference>
<proteinExistence type="predicted"/>
<protein>
    <submittedName>
        <fullName evidence="3">2-polyprenyl-6-methoxyphenol hydroxylase-like FAD-dependent oxidoreductase</fullName>
    </submittedName>
</protein>
<dbReference type="PRINTS" id="PR00420">
    <property type="entry name" value="RNGMNOXGNASE"/>
</dbReference>
<comment type="caution">
    <text evidence="3">The sequence shown here is derived from an EMBL/GenBank/DDBJ whole genome shotgun (WGS) entry which is preliminary data.</text>
</comment>
<name>A0A841CMD5_9PSEU</name>
<evidence type="ECO:0000259" key="2">
    <source>
        <dbReference type="Pfam" id="PF01494"/>
    </source>
</evidence>
<dbReference type="Proteomes" id="UP000547510">
    <property type="component" value="Unassembled WGS sequence"/>
</dbReference>
<sequence>MGESAEVVVVGGGIAGSSLATVLAREGYRVVVLERQTAYRDKVRGEVMPPWGVAELHRLGLAEPLLDAGGCYVKRGVSYDELTEPVAAEAAAVRLDRMVPGVAGNLDVGHPEACEALSRAATAAGATVVRGIGSVEVTPGDVPVVRYAHDDRVHELRCRLVVGADGRTSTVRSRLGITLHQSAPRTMCGGLLVDDLHDWPADQLSEGTEADLHYYVLPRANGRARLYLLHDIAQKGRFAGPDRNERFLTAFRFRCIPGSEMFGAARPVRPCAFHPMNDGWTDQPYAPGVVLIGDAAGWSDPIIGQGLSLALRDVRTVTDILRGESDWSPAAFTGYGEERAERLRRLRTTAQVKTDLVATFTPAGAARRRAYNAIWESDPELAGPQIAPLVGPDNVAAELFSQSARDRILALA</sequence>